<evidence type="ECO:0000313" key="1">
    <source>
        <dbReference type="EMBL" id="MEQ2423828.1"/>
    </source>
</evidence>
<gene>
    <name evidence="1" type="ORF">WMQ36_02460</name>
</gene>
<name>A0ABV1D246_9FIRM</name>
<dbReference type="RefSeq" id="WP_349117688.1">
    <property type="nucleotide sequence ID" value="NZ_JBBMFM010000005.1"/>
</dbReference>
<reference evidence="1 2" key="1">
    <citation type="submission" date="2024-03" db="EMBL/GenBank/DDBJ databases">
        <title>Human intestinal bacterial collection.</title>
        <authorList>
            <person name="Pauvert C."/>
            <person name="Hitch T.C.A."/>
            <person name="Clavel T."/>
        </authorList>
    </citation>
    <scope>NUCLEOTIDE SEQUENCE [LARGE SCALE GENOMIC DNA]</scope>
    <source>
        <strain evidence="1 2">CLA-SR-H021</strain>
    </source>
</reference>
<dbReference type="EMBL" id="JBBMFM010000005">
    <property type="protein sequence ID" value="MEQ2423828.1"/>
    <property type="molecule type" value="Genomic_DNA"/>
</dbReference>
<keyword evidence="2" id="KW-1185">Reference proteome</keyword>
<organism evidence="1 2">
    <name type="scientific">Enterocloster hominis</name>
    <name type="common">ex Hitch et al. 2024</name>
    <dbReference type="NCBI Taxonomy" id="1917870"/>
    <lineage>
        <taxon>Bacteria</taxon>
        <taxon>Bacillati</taxon>
        <taxon>Bacillota</taxon>
        <taxon>Clostridia</taxon>
        <taxon>Lachnospirales</taxon>
        <taxon>Lachnospiraceae</taxon>
        <taxon>Enterocloster</taxon>
    </lineage>
</organism>
<evidence type="ECO:0000313" key="2">
    <source>
        <dbReference type="Proteomes" id="UP001454086"/>
    </source>
</evidence>
<proteinExistence type="predicted"/>
<sequence>MKRKTPGNNVFTRKILIQNQSKQNSTCFCSCSLAVTVSNNVADLRPEKEQRKRQKKQSCISKMIINPKKSRKKNGLFWVGQEGEFRLHLYRDYGFEKPSIYAGFKQICLARGSDLATFDTY</sequence>
<protein>
    <submittedName>
        <fullName evidence="1">Uncharacterized protein</fullName>
    </submittedName>
</protein>
<comment type="caution">
    <text evidence="1">The sequence shown here is derived from an EMBL/GenBank/DDBJ whole genome shotgun (WGS) entry which is preliminary data.</text>
</comment>
<dbReference type="Proteomes" id="UP001454086">
    <property type="component" value="Unassembled WGS sequence"/>
</dbReference>
<accession>A0ABV1D246</accession>